<organism evidence="1 2">
    <name type="scientific">Halolactibacillus alkaliphilus</name>
    <dbReference type="NCBI Taxonomy" id="442899"/>
    <lineage>
        <taxon>Bacteria</taxon>
        <taxon>Bacillati</taxon>
        <taxon>Bacillota</taxon>
        <taxon>Bacilli</taxon>
        <taxon>Bacillales</taxon>
        <taxon>Bacillaceae</taxon>
        <taxon>Halolactibacillus</taxon>
    </lineage>
</organism>
<accession>A0A511X547</accession>
<evidence type="ECO:0000313" key="2">
    <source>
        <dbReference type="Proteomes" id="UP000321400"/>
    </source>
</evidence>
<proteinExistence type="predicted"/>
<dbReference type="EMBL" id="BJYE01000062">
    <property type="protein sequence ID" value="GEN58051.1"/>
    <property type="molecule type" value="Genomic_DNA"/>
</dbReference>
<evidence type="ECO:0000313" key="1">
    <source>
        <dbReference type="EMBL" id="GEN58051.1"/>
    </source>
</evidence>
<sequence>MSDKQDIVPVSLKNESQYQMHNQKTQTKSAVAFQVTKESTTYRVYNGIDKYILYTLLKVDRL</sequence>
<dbReference type="AlphaFoldDB" id="A0A511X547"/>
<gene>
    <name evidence="1" type="ORF">HAL01_25150</name>
</gene>
<dbReference type="RefSeq" id="WP_089803003.1">
    <property type="nucleotide sequence ID" value="NZ_BJYE01000062.1"/>
</dbReference>
<dbReference type="Proteomes" id="UP000321400">
    <property type="component" value="Unassembled WGS sequence"/>
</dbReference>
<name>A0A511X547_9BACI</name>
<protein>
    <submittedName>
        <fullName evidence="1">Uncharacterized protein</fullName>
    </submittedName>
</protein>
<dbReference type="OrthoDB" id="2200322at2"/>
<comment type="caution">
    <text evidence="1">The sequence shown here is derived from an EMBL/GenBank/DDBJ whole genome shotgun (WGS) entry which is preliminary data.</text>
</comment>
<reference evidence="1 2" key="1">
    <citation type="submission" date="2019-07" db="EMBL/GenBank/DDBJ databases">
        <title>Whole genome shotgun sequence of Halolactibacillus alkaliphilus NBRC 103919.</title>
        <authorList>
            <person name="Hosoyama A."/>
            <person name="Uohara A."/>
            <person name="Ohji S."/>
            <person name="Ichikawa N."/>
        </authorList>
    </citation>
    <scope>NUCLEOTIDE SEQUENCE [LARGE SCALE GENOMIC DNA]</scope>
    <source>
        <strain evidence="1 2">NBRC 103919</strain>
    </source>
</reference>
<keyword evidence="2" id="KW-1185">Reference proteome</keyword>